<dbReference type="Pfam" id="PF00583">
    <property type="entry name" value="Acetyltransf_1"/>
    <property type="match status" value="1"/>
</dbReference>
<dbReference type="InterPro" id="IPR016181">
    <property type="entry name" value="Acyl_CoA_acyltransferase"/>
</dbReference>
<keyword evidence="3" id="KW-1185">Reference proteome</keyword>
<accession>A0A1I1PFW7</accession>
<protein>
    <submittedName>
        <fullName evidence="2">Acetyltransferase (GNAT) domain-containing protein</fullName>
    </submittedName>
</protein>
<dbReference type="InterPro" id="IPR000182">
    <property type="entry name" value="GNAT_dom"/>
</dbReference>
<sequence length="145" mass="16784">MITIKEIPSQETYAVRQPVLRKGKPIESCIFDGDDLETTHHFGLFDDENLTGIISLFEKINPIFAERNQAQIRGMAVLENYQKKGFGEALVRHCETYCNENKVDLIWFNARTAAVGFYQKMNYQPQGDAFDIKDVGEHYLMFKRL</sequence>
<reference evidence="3" key="1">
    <citation type="submission" date="2016-10" db="EMBL/GenBank/DDBJ databases">
        <authorList>
            <person name="Varghese N."/>
            <person name="Submissions S."/>
        </authorList>
    </citation>
    <scope>NUCLEOTIDE SEQUENCE [LARGE SCALE GENOMIC DNA]</scope>
    <source>
        <strain evidence="3">CGMCC 1.10370</strain>
    </source>
</reference>
<evidence type="ECO:0000313" key="2">
    <source>
        <dbReference type="EMBL" id="SFD08704.1"/>
    </source>
</evidence>
<organism evidence="2 3">
    <name type="scientific">Flavobacterium phragmitis</name>
    <dbReference type="NCBI Taxonomy" id="739143"/>
    <lineage>
        <taxon>Bacteria</taxon>
        <taxon>Pseudomonadati</taxon>
        <taxon>Bacteroidota</taxon>
        <taxon>Flavobacteriia</taxon>
        <taxon>Flavobacteriales</taxon>
        <taxon>Flavobacteriaceae</taxon>
        <taxon>Flavobacterium</taxon>
    </lineage>
</organism>
<proteinExistence type="predicted"/>
<dbReference type="CDD" id="cd04301">
    <property type="entry name" value="NAT_SF"/>
    <property type="match status" value="1"/>
</dbReference>
<feature type="domain" description="N-acetyltransferase" evidence="1">
    <location>
        <begin position="2"/>
        <end position="145"/>
    </location>
</feature>
<evidence type="ECO:0000313" key="3">
    <source>
        <dbReference type="Proteomes" id="UP000199672"/>
    </source>
</evidence>
<dbReference type="RefSeq" id="WP_091492518.1">
    <property type="nucleotide sequence ID" value="NZ_FOMH01000004.1"/>
</dbReference>
<dbReference type="EMBL" id="FOMH01000004">
    <property type="protein sequence ID" value="SFD08704.1"/>
    <property type="molecule type" value="Genomic_DNA"/>
</dbReference>
<dbReference type="SUPFAM" id="SSF55729">
    <property type="entry name" value="Acyl-CoA N-acyltransferases (Nat)"/>
    <property type="match status" value="1"/>
</dbReference>
<dbReference type="OrthoDB" id="2352823at2"/>
<dbReference type="Proteomes" id="UP000199672">
    <property type="component" value="Unassembled WGS sequence"/>
</dbReference>
<dbReference type="PROSITE" id="PS51186">
    <property type="entry name" value="GNAT"/>
    <property type="match status" value="1"/>
</dbReference>
<name>A0A1I1PFW7_9FLAO</name>
<evidence type="ECO:0000259" key="1">
    <source>
        <dbReference type="PROSITE" id="PS51186"/>
    </source>
</evidence>
<gene>
    <name evidence="2" type="ORF">SAMN05216297_104129</name>
</gene>
<dbReference type="Gene3D" id="3.40.630.30">
    <property type="match status" value="1"/>
</dbReference>
<dbReference type="AlphaFoldDB" id="A0A1I1PFW7"/>
<keyword evidence="2" id="KW-0808">Transferase</keyword>
<dbReference type="STRING" id="739143.SAMN05216297_104129"/>
<dbReference type="GO" id="GO:0016747">
    <property type="term" value="F:acyltransferase activity, transferring groups other than amino-acyl groups"/>
    <property type="evidence" value="ECO:0007669"/>
    <property type="project" value="InterPro"/>
</dbReference>